<feature type="domain" description="Aminotransferase class I/classII large" evidence="7">
    <location>
        <begin position="67"/>
        <end position="390"/>
    </location>
</feature>
<dbReference type="InterPro" id="IPR050859">
    <property type="entry name" value="Class-I_PLP-dep_aminotransf"/>
</dbReference>
<comment type="similarity">
    <text evidence="2">Belongs to the class-I pyridoxal-phosphate-dependent aminotransferase family.</text>
</comment>
<name>A0A9J7ASP6_9PROT</name>
<dbReference type="Gene3D" id="3.40.640.10">
    <property type="entry name" value="Type I PLP-dependent aspartate aminotransferase-like (Major domain)"/>
    <property type="match status" value="1"/>
</dbReference>
<comment type="cofactor">
    <cofactor evidence="1">
        <name>pyridoxal 5'-phosphate</name>
        <dbReference type="ChEBI" id="CHEBI:597326"/>
    </cofactor>
</comment>
<dbReference type="InterPro" id="IPR004839">
    <property type="entry name" value="Aminotransferase_I/II_large"/>
</dbReference>
<dbReference type="InterPro" id="IPR015421">
    <property type="entry name" value="PyrdxlP-dep_Trfase_major"/>
</dbReference>
<sequence>MTSPKFDFENVIRPGLPAPGGRWSGFPPFNFVGGHNAPESIPTSDLIAAMTRVLEREGATLATYNLESGAQGYRPLREFVAAKLGRDAGMKCTADDVLMVSGSLQGLDLINQVLLAPGDTVLIEAATYGGCLTRYQRLGVTAVGIGLDEHGMKMDELAATLKSLADEGNKPKYIYTIPTVQNPTASILPLERRQELLRLAAEYDVPVVEDECYSDLIWSGERPPAMHALDESGRVIFVGSFSKSIAPALRVGFVVAPWAFMSQMLPLKTDAGSGALEQMVLAEYCREHFESHVAALNKTLKQKCDALVEAVEANFGTAAEFERPPGGIFLWVKLPAEVDTSRLAKEAAKHGIEINPGAEWSIEGPDAKRALRICYANPPIETIRKGVAALAEVCREEFGVPKTVANR</sequence>
<dbReference type="CDD" id="cd00609">
    <property type="entry name" value="AAT_like"/>
    <property type="match status" value="1"/>
</dbReference>
<dbReference type="Pfam" id="PF00155">
    <property type="entry name" value="Aminotran_1_2"/>
    <property type="match status" value="1"/>
</dbReference>
<dbReference type="FunFam" id="3.40.640.10:FF:000053">
    <property type="entry name" value="Aminotransferase, class I"/>
    <property type="match status" value="1"/>
</dbReference>
<accession>A0A9J7ASP6</accession>
<proteinExistence type="inferred from homology"/>
<dbReference type="PANTHER" id="PTHR42790:SF19">
    <property type="entry name" value="KYNURENINE_ALPHA-AMINOADIPATE AMINOTRANSFERASE, MITOCHONDRIAL"/>
    <property type="match status" value="1"/>
</dbReference>
<evidence type="ECO:0000256" key="2">
    <source>
        <dbReference type="ARBA" id="ARBA00007441"/>
    </source>
</evidence>
<dbReference type="InterPro" id="IPR015424">
    <property type="entry name" value="PyrdxlP-dep_Trfase"/>
</dbReference>
<evidence type="ECO:0000259" key="7">
    <source>
        <dbReference type="Pfam" id="PF00155"/>
    </source>
</evidence>
<keyword evidence="5" id="KW-0808">Transferase</keyword>
<comment type="subunit">
    <text evidence="3">Homodimer.</text>
</comment>
<dbReference type="GO" id="GO:0008483">
    <property type="term" value="F:transaminase activity"/>
    <property type="evidence" value="ECO:0007669"/>
    <property type="project" value="UniProtKB-KW"/>
</dbReference>
<dbReference type="KEGG" id="naci:NUH88_19240"/>
<dbReference type="GO" id="GO:0030170">
    <property type="term" value="F:pyridoxal phosphate binding"/>
    <property type="evidence" value="ECO:0007669"/>
    <property type="project" value="InterPro"/>
</dbReference>
<dbReference type="Proteomes" id="UP001060336">
    <property type="component" value="Chromosome"/>
</dbReference>
<dbReference type="RefSeq" id="WP_257768239.1">
    <property type="nucleotide sequence ID" value="NZ_CP102480.1"/>
</dbReference>
<dbReference type="GO" id="GO:1901605">
    <property type="term" value="P:alpha-amino acid metabolic process"/>
    <property type="evidence" value="ECO:0007669"/>
    <property type="project" value="TreeGrafter"/>
</dbReference>
<dbReference type="Gene3D" id="3.90.1150.10">
    <property type="entry name" value="Aspartate Aminotransferase, domain 1"/>
    <property type="match status" value="1"/>
</dbReference>
<evidence type="ECO:0000313" key="8">
    <source>
        <dbReference type="EMBL" id="UUX49521.1"/>
    </source>
</evidence>
<gene>
    <name evidence="8" type="ORF">NUH88_19240</name>
</gene>
<protein>
    <submittedName>
        <fullName evidence="8">PLP-dependent aminotransferase family protein</fullName>
    </submittedName>
</protein>
<dbReference type="PANTHER" id="PTHR42790">
    <property type="entry name" value="AMINOTRANSFERASE"/>
    <property type="match status" value="1"/>
</dbReference>
<dbReference type="InterPro" id="IPR015422">
    <property type="entry name" value="PyrdxlP-dep_Trfase_small"/>
</dbReference>
<keyword evidence="4 8" id="KW-0032">Aminotransferase</keyword>
<dbReference type="AlphaFoldDB" id="A0A9J7ASP6"/>
<evidence type="ECO:0000256" key="3">
    <source>
        <dbReference type="ARBA" id="ARBA00011738"/>
    </source>
</evidence>
<evidence type="ECO:0000313" key="9">
    <source>
        <dbReference type="Proteomes" id="UP001060336"/>
    </source>
</evidence>
<keyword evidence="6" id="KW-0663">Pyridoxal phosphate</keyword>
<evidence type="ECO:0000256" key="5">
    <source>
        <dbReference type="ARBA" id="ARBA00022679"/>
    </source>
</evidence>
<organism evidence="8 9">
    <name type="scientific">Nisaea acidiphila</name>
    <dbReference type="NCBI Taxonomy" id="1862145"/>
    <lineage>
        <taxon>Bacteria</taxon>
        <taxon>Pseudomonadati</taxon>
        <taxon>Pseudomonadota</taxon>
        <taxon>Alphaproteobacteria</taxon>
        <taxon>Rhodospirillales</taxon>
        <taxon>Thalassobaculaceae</taxon>
        <taxon>Nisaea</taxon>
    </lineage>
</organism>
<evidence type="ECO:0000256" key="4">
    <source>
        <dbReference type="ARBA" id="ARBA00022576"/>
    </source>
</evidence>
<keyword evidence="9" id="KW-1185">Reference proteome</keyword>
<dbReference type="EMBL" id="CP102480">
    <property type="protein sequence ID" value="UUX49521.1"/>
    <property type="molecule type" value="Genomic_DNA"/>
</dbReference>
<dbReference type="SUPFAM" id="SSF53383">
    <property type="entry name" value="PLP-dependent transferases"/>
    <property type="match status" value="1"/>
</dbReference>
<evidence type="ECO:0000256" key="1">
    <source>
        <dbReference type="ARBA" id="ARBA00001933"/>
    </source>
</evidence>
<evidence type="ECO:0000256" key="6">
    <source>
        <dbReference type="ARBA" id="ARBA00022898"/>
    </source>
</evidence>
<reference evidence="8" key="1">
    <citation type="submission" date="2022-08" db="EMBL/GenBank/DDBJ databases">
        <title>Nisaea acidiphila sp. nov., isolated from a marine algal debris and emended description of the genus Nisaea Urios et al. 2008.</title>
        <authorList>
            <person name="Kwon K."/>
        </authorList>
    </citation>
    <scope>NUCLEOTIDE SEQUENCE</scope>
    <source>
        <strain evidence="8">MEBiC11861</strain>
    </source>
</reference>